<comment type="similarity">
    <text evidence="2 8">Belongs to the cytochrome P450 family.</text>
</comment>
<dbReference type="PANTHER" id="PTHR46696:SF1">
    <property type="entry name" value="CYTOCHROME P450 YJIB-RELATED"/>
    <property type="match status" value="1"/>
</dbReference>
<keyword evidence="5 8" id="KW-0560">Oxidoreductase</keyword>
<sequence>MTETTDYGALPSFSLTGWTSADIANPYPVYRRYREVSTVHRGNDGTHYLLGYDEVAKVLSSKSFGRRAATAGHSGTGGLVPAECAALRSMVESWLVFLDPPRHTEIRSVLAGRFSPAVVAGLRRRIAVIAASLLSRCALEPEFDLVQAFSAPFPILVISELLGVPASDWKWLRDRVMAIQAISSSRRLTSGVEVFRLADAAAAELSEYFVSQARQRRRAPREDLVSLMAFDNALSSSEIASSCVHLMSAGHETTTNILGKAVLALGADRRVLSLLRASRSVPISAVEELVRFDSPVQSVTRWAYRDVCLAGSDIARGTRVVAVLGAANRDPARFPEPDVLRLDRGAGCGVGFGHGIHYCLGAALARAEIEIGLDLLLGVLGEFTVKRVEYPCDMVFHGPSSLVLRRS</sequence>
<dbReference type="RefSeq" id="WP_057967706.1">
    <property type="nucleotide sequence ID" value="NZ_MLII01000040.1"/>
</dbReference>
<dbReference type="PROSITE" id="PS00086">
    <property type="entry name" value="CYTOCHROME_P450"/>
    <property type="match status" value="1"/>
</dbReference>
<comment type="cofactor">
    <cofactor evidence="1">
        <name>heme</name>
        <dbReference type="ChEBI" id="CHEBI:30413"/>
    </cofactor>
</comment>
<evidence type="ECO:0000256" key="7">
    <source>
        <dbReference type="ARBA" id="ARBA00023033"/>
    </source>
</evidence>
<keyword evidence="3 8" id="KW-0349">Heme</keyword>
<evidence type="ECO:0000256" key="1">
    <source>
        <dbReference type="ARBA" id="ARBA00001971"/>
    </source>
</evidence>
<dbReference type="GO" id="GO:0004497">
    <property type="term" value="F:monooxygenase activity"/>
    <property type="evidence" value="ECO:0007669"/>
    <property type="project" value="UniProtKB-KW"/>
</dbReference>
<reference evidence="9 10" key="1">
    <citation type="submission" date="2016-10" db="EMBL/GenBank/DDBJ databases">
        <title>Evaluation of Human, Veterinary and Environmental Mycobacterium chelonae Isolates by Core Genome Phylogenomic Analysis, Targeted Gene Comparison, and Anti-microbial Susceptibility Patterns: A Tale of Mistaken Identities.</title>
        <authorList>
            <person name="Fogelson S.B."/>
            <person name="Camus A.C."/>
            <person name="Lorenz W."/>
            <person name="Vasireddy R."/>
            <person name="Vasireddy S."/>
            <person name="Smith T."/>
            <person name="Brown-Elliott B.A."/>
            <person name="Wallace R.J.Jr."/>
            <person name="Hasan N.A."/>
            <person name="Reischl U."/>
            <person name="Sanchez S."/>
        </authorList>
    </citation>
    <scope>NUCLEOTIDE SEQUENCE [LARGE SCALE GENOMIC DNA]</scope>
    <source>
        <strain evidence="9 10">15515</strain>
    </source>
</reference>
<evidence type="ECO:0008006" key="11">
    <source>
        <dbReference type="Google" id="ProtNLM"/>
    </source>
</evidence>
<evidence type="ECO:0000313" key="10">
    <source>
        <dbReference type="Proteomes" id="UP000180043"/>
    </source>
</evidence>
<evidence type="ECO:0000256" key="5">
    <source>
        <dbReference type="ARBA" id="ARBA00023002"/>
    </source>
</evidence>
<accession>A0A1S1LHI7</accession>
<dbReference type="InterPro" id="IPR017972">
    <property type="entry name" value="Cyt_P450_CS"/>
</dbReference>
<dbReference type="GO" id="GO:0020037">
    <property type="term" value="F:heme binding"/>
    <property type="evidence" value="ECO:0007669"/>
    <property type="project" value="InterPro"/>
</dbReference>
<dbReference type="Pfam" id="PF00067">
    <property type="entry name" value="p450"/>
    <property type="match status" value="1"/>
</dbReference>
<evidence type="ECO:0000256" key="8">
    <source>
        <dbReference type="RuleBase" id="RU000461"/>
    </source>
</evidence>
<name>A0A1S1LHI7_MYCCH</name>
<evidence type="ECO:0000313" key="9">
    <source>
        <dbReference type="EMBL" id="OHU47637.1"/>
    </source>
</evidence>
<dbReference type="GO" id="GO:0016705">
    <property type="term" value="F:oxidoreductase activity, acting on paired donors, with incorporation or reduction of molecular oxygen"/>
    <property type="evidence" value="ECO:0007669"/>
    <property type="project" value="InterPro"/>
</dbReference>
<dbReference type="PRINTS" id="PR00385">
    <property type="entry name" value="P450"/>
</dbReference>
<gene>
    <name evidence="9" type="ORF">BKG82_25095</name>
</gene>
<dbReference type="GO" id="GO:0005506">
    <property type="term" value="F:iron ion binding"/>
    <property type="evidence" value="ECO:0007669"/>
    <property type="project" value="InterPro"/>
</dbReference>
<evidence type="ECO:0000256" key="3">
    <source>
        <dbReference type="ARBA" id="ARBA00022617"/>
    </source>
</evidence>
<dbReference type="PRINTS" id="PR00359">
    <property type="entry name" value="BP450"/>
</dbReference>
<protein>
    <recommendedName>
        <fullName evidence="11">Cytochrome P450</fullName>
    </recommendedName>
</protein>
<dbReference type="EMBL" id="MLIQ01000032">
    <property type="protein sequence ID" value="OHU47637.1"/>
    <property type="molecule type" value="Genomic_DNA"/>
</dbReference>
<keyword evidence="4 8" id="KW-0479">Metal-binding</keyword>
<proteinExistence type="inferred from homology"/>
<evidence type="ECO:0000256" key="6">
    <source>
        <dbReference type="ARBA" id="ARBA00023004"/>
    </source>
</evidence>
<comment type="caution">
    <text evidence="9">The sequence shown here is derived from an EMBL/GenBank/DDBJ whole genome shotgun (WGS) entry which is preliminary data.</text>
</comment>
<dbReference type="Proteomes" id="UP000180043">
    <property type="component" value="Unassembled WGS sequence"/>
</dbReference>
<evidence type="ECO:0000256" key="2">
    <source>
        <dbReference type="ARBA" id="ARBA00010617"/>
    </source>
</evidence>
<keyword evidence="6 8" id="KW-0408">Iron</keyword>
<dbReference type="CDD" id="cd20625">
    <property type="entry name" value="CYP164-like"/>
    <property type="match status" value="1"/>
</dbReference>
<dbReference type="InterPro" id="IPR002397">
    <property type="entry name" value="Cyt_P450_B"/>
</dbReference>
<keyword evidence="7 8" id="KW-0503">Monooxygenase</keyword>
<dbReference type="SUPFAM" id="SSF48264">
    <property type="entry name" value="Cytochrome P450"/>
    <property type="match status" value="1"/>
</dbReference>
<dbReference type="InterPro" id="IPR036396">
    <property type="entry name" value="Cyt_P450_sf"/>
</dbReference>
<dbReference type="InterPro" id="IPR001128">
    <property type="entry name" value="Cyt_P450"/>
</dbReference>
<dbReference type="Gene3D" id="1.10.630.10">
    <property type="entry name" value="Cytochrome P450"/>
    <property type="match status" value="1"/>
</dbReference>
<dbReference type="AlphaFoldDB" id="A0A1S1LHI7"/>
<evidence type="ECO:0000256" key="4">
    <source>
        <dbReference type="ARBA" id="ARBA00022723"/>
    </source>
</evidence>
<organism evidence="9 10">
    <name type="scientific">Mycobacteroides chelonae</name>
    <name type="common">Mycobacterium chelonae</name>
    <dbReference type="NCBI Taxonomy" id="1774"/>
    <lineage>
        <taxon>Bacteria</taxon>
        <taxon>Bacillati</taxon>
        <taxon>Actinomycetota</taxon>
        <taxon>Actinomycetes</taxon>
        <taxon>Mycobacteriales</taxon>
        <taxon>Mycobacteriaceae</taxon>
        <taxon>Mycobacteroides</taxon>
    </lineage>
</organism>
<dbReference type="PANTHER" id="PTHR46696">
    <property type="entry name" value="P450, PUTATIVE (EUROFUNG)-RELATED"/>
    <property type="match status" value="1"/>
</dbReference>
<dbReference type="FunFam" id="1.10.630.10:FF:000018">
    <property type="entry name" value="Cytochrome P450 monooxygenase"/>
    <property type="match status" value="1"/>
</dbReference>